<gene>
    <name evidence="2" type="ORF">METZ01_LOCUS49176</name>
</gene>
<dbReference type="AlphaFoldDB" id="A0A381RWU3"/>
<evidence type="ECO:0000259" key="1">
    <source>
        <dbReference type="Pfam" id="PF01266"/>
    </source>
</evidence>
<dbReference type="EMBL" id="UINC01002404">
    <property type="protein sequence ID" value="SUZ96322.1"/>
    <property type="molecule type" value="Genomic_DNA"/>
</dbReference>
<sequence length="428" mass="47913">MENKPDHPNSYYFATAKELKEYPQLSESIEADVCIIGGGFTGLLAALNLAEKGYQVVLLEACRIGWGASGRNGGQVGSGYNKKIPELEKDYGKSLAKDLWNLTEDAKLIVRDRITQHDIDCDLSYGNATVSNHPRDSESDREYVDKLNRDYDYSEIRYLDEAEVHEMFHSPIFKGGGSLDMGGMHLHPLNFILGLTKAAREAGVKIFEQSRVIKYTALKPSVIQTEQGQVIAKHIVLACNAYLGKLEKRIAGKMMPINNFILATEPLEESEVKFINRDDVCAHDKKFHVHYFRMSKDNRLIFGGGENYTGRLPKDLKAYVRKTMLNVFPNLESKNIDYAWSGSVAVTVNRMPHLGRLKPNVFFAHGFSGHGIALASLAGTLIAEAIDGTASRFDVFSKIKIPTFPGGTMLRWPGFYLGMIYFSLRDRL</sequence>
<dbReference type="InterPro" id="IPR006076">
    <property type="entry name" value="FAD-dep_OxRdtase"/>
</dbReference>
<accession>A0A381RWU3</accession>
<protein>
    <recommendedName>
        <fullName evidence="1">FAD dependent oxidoreductase domain-containing protein</fullName>
    </recommendedName>
</protein>
<dbReference type="Gene3D" id="3.50.50.60">
    <property type="entry name" value="FAD/NAD(P)-binding domain"/>
    <property type="match status" value="1"/>
</dbReference>
<reference evidence="2" key="1">
    <citation type="submission" date="2018-05" db="EMBL/GenBank/DDBJ databases">
        <authorList>
            <person name="Lanie J.A."/>
            <person name="Ng W.-L."/>
            <person name="Kazmierczak K.M."/>
            <person name="Andrzejewski T.M."/>
            <person name="Davidsen T.M."/>
            <person name="Wayne K.J."/>
            <person name="Tettelin H."/>
            <person name="Glass J.I."/>
            <person name="Rusch D."/>
            <person name="Podicherti R."/>
            <person name="Tsui H.-C.T."/>
            <person name="Winkler M.E."/>
        </authorList>
    </citation>
    <scope>NUCLEOTIDE SEQUENCE</scope>
</reference>
<dbReference type="Pfam" id="PF01266">
    <property type="entry name" value="DAO"/>
    <property type="match status" value="1"/>
</dbReference>
<organism evidence="2">
    <name type="scientific">marine metagenome</name>
    <dbReference type="NCBI Taxonomy" id="408172"/>
    <lineage>
        <taxon>unclassified sequences</taxon>
        <taxon>metagenomes</taxon>
        <taxon>ecological metagenomes</taxon>
    </lineage>
</organism>
<dbReference type="PANTHER" id="PTHR13847:SF281">
    <property type="entry name" value="FAD DEPENDENT OXIDOREDUCTASE DOMAIN-CONTAINING PROTEIN"/>
    <property type="match status" value="1"/>
</dbReference>
<dbReference type="SUPFAM" id="SSF51905">
    <property type="entry name" value="FAD/NAD(P)-binding domain"/>
    <property type="match status" value="1"/>
</dbReference>
<dbReference type="GO" id="GO:0005737">
    <property type="term" value="C:cytoplasm"/>
    <property type="evidence" value="ECO:0007669"/>
    <property type="project" value="TreeGrafter"/>
</dbReference>
<dbReference type="Gene3D" id="3.30.9.10">
    <property type="entry name" value="D-Amino Acid Oxidase, subunit A, domain 2"/>
    <property type="match status" value="1"/>
</dbReference>
<proteinExistence type="predicted"/>
<name>A0A381RWU3_9ZZZZ</name>
<dbReference type="InterPro" id="IPR036188">
    <property type="entry name" value="FAD/NAD-bd_sf"/>
</dbReference>
<dbReference type="PANTHER" id="PTHR13847">
    <property type="entry name" value="SARCOSINE DEHYDROGENASE-RELATED"/>
    <property type="match status" value="1"/>
</dbReference>
<evidence type="ECO:0000313" key="2">
    <source>
        <dbReference type="EMBL" id="SUZ96322.1"/>
    </source>
</evidence>
<feature type="domain" description="FAD dependent oxidoreductase" evidence="1">
    <location>
        <begin position="32"/>
        <end position="384"/>
    </location>
</feature>